<proteinExistence type="predicted"/>
<evidence type="ECO:0000259" key="1">
    <source>
        <dbReference type="Pfam" id="PF23028"/>
    </source>
</evidence>
<feature type="non-terminal residue" evidence="2">
    <location>
        <position position="110"/>
    </location>
</feature>
<dbReference type="PANTHER" id="PTHR37412">
    <property type="entry name" value="C2 DOMAIN-CONTAINING PROTEIN 5"/>
    <property type="match status" value="1"/>
</dbReference>
<evidence type="ECO:0000313" key="3">
    <source>
        <dbReference type="Proteomes" id="UP001153148"/>
    </source>
</evidence>
<dbReference type="Pfam" id="PF23028">
    <property type="entry name" value="YbjQ_3"/>
    <property type="match status" value="1"/>
</dbReference>
<keyword evidence="3" id="KW-1185">Reference proteome</keyword>
<accession>A0ABN7PMR9</accession>
<organism evidence="2 3">
    <name type="scientific">Timema podura</name>
    <name type="common">Walking stick</name>
    <dbReference type="NCBI Taxonomy" id="61482"/>
    <lineage>
        <taxon>Eukaryota</taxon>
        <taxon>Metazoa</taxon>
        <taxon>Ecdysozoa</taxon>
        <taxon>Arthropoda</taxon>
        <taxon>Hexapoda</taxon>
        <taxon>Insecta</taxon>
        <taxon>Pterygota</taxon>
        <taxon>Neoptera</taxon>
        <taxon>Polyneoptera</taxon>
        <taxon>Phasmatodea</taxon>
        <taxon>Timematodea</taxon>
        <taxon>Timematoidea</taxon>
        <taxon>Timematidae</taxon>
        <taxon>Timema</taxon>
    </lineage>
</organism>
<dbReference type="InterPro" id="IPR056430">
    <property type="entry name" value="C2CD5_YbjQ-like_dom"/>
</dbReference>
<dbReference type="InterPro" id="IPR038983">
    <property type="entry name" value="C2CD5"/>
</dbReference>
<evidence type="ECO:0000313" key="2">
    <source>
        <dbReference type="EMBL" id="CAG2067302.1"/>
    </source>
</evidence>
<gene>
    <name evidence="2" type="ORF">TPAB3V08_LOCUS14245</name>
</gene>
<dbReference type="PANTHER" id="PTHR37412:SF2">
    <property type="entry name" value="C2 DOMAIN-CONTAINING PROTEIN 5"/>
    <property type="match status" value="1"/>
</dbReference>
<reference evidence="2" key="1">
    <citation type="submission" date="2021-03" db="EMBL/GenBank/DDBJ databases">
        <authorList>
            <person name="Tran Van P."/>
        </authorList>
    </citation>
    <scope>NUCLEOTIDE SEQUENCE</scope>
</reference>
<feature type="domain" description="C2" evidence="1">
    <location>
        <begin position="23"/>
        <end position="110"/>
    </location>
</feature>
<protein>
    <recommendedName>
        <fullName evidence="1">C2 domain-containing protein</fullName>
    </recommendedName>
</protein>
<name>A0ABN7PMR9_TIMPD</name>
<comment type="caution">
    <text evidence="2">The sequence shown here is derived from an EMBL/GenBank/DDBJ whole genome shotgun (WGS) entry which is preliminary data.</text>
</comment>
<sequence>MVIAIDDAEDVDVVSLLMDPAPPEGFHVVNVETVPGLNEMEIVRNLQMFTQMWRAKIPVGQQASNLSEHFHRLLQAVYFKLRRMVPCALCDLQFSVELPEPDEMQLSVLG</sequence>
<dbReference type="EMBL" id="CAJPIN010066437">
    <property type="protein sequence ID" value="CAG2067302.1"/>
    <property type="molecule type" value="Genomic_DNA"/>
</dbReference>
<dbReference type="Proteomes" id="UP001153148">
    <property type="component" value="Unassembled WGS sequence"/>
</dbReference>